<keyword evidence="1" id="KW-0175">Coiled coil</keyword>
<evidence type="ECO:0000256" key="1">
    <source>
        <dbReference type="SAM" id="Coils"/>
    </source>
</evidence>
<dbReference type="Gene3D" id="6.10.140.2190">
    <property type="match status" value="1"/>
</dbReference>
<dbReference type="RefSeq" id="WP_086333936.1">
    <property type="nucleotide sequence ID" value="NZ_CP018791.1"/>
</dbReference>
<feature type="coiled-coil region" evidence="1">
    <location>
        <begin position="93"/>
        <end position="200"/>
    </location>
</feature>
<dbReference type="STRING" id="1660074.CVIC8964_1301"/>
<protein>
    <submittedName>
        <fullName evidence="2">Uncharacterized protein</fullName>
    </submittedName>
</protein>
<gene>
    <name evidence="2" type="ORF">CVIC8964_1301</name>
</gene>
<evidence type="ECO:0000313" key="2">
    <source>
        <dbReference type="EMBL" id="ARR02690.1"/>
    </source>
</evidence>
<dbReference type="Proteomes" id="UP000194265">
    <property type="component" value="Chromosome"/>
</dbReference>
<evidence type="ECO:0000313" key="3">
    <source>
        <dbReference type="Proteomes" id="UP000194265"/>
    </source>
</evidence>
<sequence>MILKEFNYYLKKGTTLEEIQGSLIKKVNRWCDPFTGCVAHVFDTVLLKHWIVASDNVVGLYKLDKNILLFNDFQMIYERLDKIEEALPKDDVKEDIIDRLDKVEENLSSIQNELNDKKDELSHQEKLKEQLEQEIAELDKKIEEAKARGEGTTELERQKAEKERELATVTQNITNLINEITNLEQTINNLLGQKDSIEKELEEHKPKEIATKEYIDEIKVNLDSDIATKANQATTYTKTEVDTKVNAKANANATVNLTGNQTIAGNKTLSGTTTFNGAITSKGANTFSGNNTFNTGQVTFNNKAPICNVAPTRANHLATKDYVDKKAKAYIIETYNNTSTGSWYRVWSDKWCEQGGFAPNTTSRYDTVTLLKPYKGTNYCIYTSHMGGKNECWWPNDEQIMDVTTTSFKMNSQKNNTATCRNWKTCGYIA</sequence>
<dbReference type="AlphaFoldDB" id="A0A1X9T2E9"/>
<dbReference type="OrthoDB" id="6683604at2"/>
<reference evidence="2 3" key="1">
    <citation type="journal article" date="2017" name="Genome Biol. Evol.">
        <title>Comparative Genomic Analysis Identifies a Campylobacter Clade Deficient in Selenium Metabolism.</title>
        <authorList>
            <person name="Miller W.G."/>
            <person name="Yee E."/>
            <person name="Lopes B.S."/>
            <person name="Chapman M.H."/>
            <person name="Huynh S."/>
            <person name="Bono J.L."/>
            <person name="Parker C.T."/>
            <person name="Strachan N.J.C."/>
            <person name="Forbes K.J."/>
        </authorList>
    </citation>
    <scope>NUCLEOTIDE SEQUENCE [LARGE SCALE GENOMIC DNA]</scope>
    <source>
        <strain evidence="2 3">RM8964</strain>
    </source>
</reference>
<dbReference type="InterPro" id="IPR008685">
    <property type="entry name" value="Centromere_Mis12"/>
</dbReference>
<accession>A0A1X9T2E9</accession>
<proteinExistence type="predicted"/>
<organism evidence="2 3">
    <name type="scientific">Campylobacter vicugnae</name>
    <dbReference type="NCBI Taxonomy" id="1660076"/>
    <lineage>
        <taxon>Bacteria</taxon>
        <taxon>Pseudomonadati</taxon>
        <taxon>Campylobacterota</taxon>
        <taxon>Epsilonproteobacteria</taxon>
        <taxon>Campylobacterales</taxon>
        <taxon>Campylobacteraceae</taxon>
        <taxon>Campylobacter</taxon>
    </lineage>
</organism>
<name>A0A1X9T2E9_9BACT</name>
<dbReference type="EMBL" id="CP018791">
    <property type="protein sequence ID" value="ARR02690.1"/>
    <property type="molecule type" value="Genomic_DNA"/>
</dbReference>
<dbReference type="Pfam" id="PF05859">
    <property type="entry name" value="Mis12"/>
    <property type="match status" value="1"/>
</dbReference>